<keyword evidence="3" id="KW-1185">Reference proteome</keyword>
<dbReference type="Proteomes" id="UP000635828">
    <property type="component" value="Unassembled WGS sequence"/>
</dbReference>
<dbReference type="PROSITE" id="PS51750">
    <property type="entry name" value="BRO_N"/>
    <property type="match status" value="1"/>
</dbReference>
<evidence type="ECO:0000313" key="3">
    <source>
        <dbReference type="Proteomes" id="UP000635828"/>
    </source>
</evidence>
<feature type="domain" description="Bro-N" evidence="1">
    <location>
        <begin position="1"/>
        <end position="106"/>
    </location>
</feature>
<proteinExistence type="predicted"/>
<organism evidence="2 3">
    <name type="scientific">Anaerostipes hominis</name>
    <name type="common">ex Liu et al. 2021</name>
    <dbReference type="NCBI Taxonomy" id="2763018"/>
    <lineage>
        <taxon>Bacteria</taxon>
        <taxon>Bacillati</taxon>
        <taxon>Bacillota</taxon>
        <taxon>Clostridia</taxon>
        <taxon>Lachnospirales</taxon>
        <taxon>Lachnospiraceae</taxon>
        <taxon>Anaerostipes</taxon>
    </lineage>
</organism>
<protein>
    <submittedName>
        <fullName evidence="2">Bro-N domain-containing protein</fullName>
    </submittedName>
</protein>
<comment type="caution">
    <text evidence="2">The sequence shown here is derived from an EMBL/GenBank/DDBJ whole genome shotgun (WGS) entry which is preliminary data.</text>
</comment>
<dbReference type="PANTHER" id="PTHR36180">
    <property type="entry name" value="DNA-BINDING PROTEIN-RELATED-RELATED"/>
    <property type="match status" value="1"/>
</dbReference>
<dbReference type="SMART" id="SM01040">
    <property type="entry name" value="Bro-N"/>
    <property type="match status" value="1"/>
</dbReference>
<gene>
    <name evidence="2" type="ORF">H8S22_11655</name>
</gene>
<accession>A0ABR7FSR5</accession>
<dbReference type="Pfam" id="PF02498">
    <property type="entry name" value="Bro-N"/>
    <property type="match status" value="1"/>
</dbReference>
<dbReference type="InterPro" id="IPR003497">
    <property type="entry name" value="BRO_N_domain"/>
</dbReference>
<dbReference type="EMBL" id="JACOOS010000013">
    <property type="protein sequence ID" value="MBC5678232.1"/>
    <property type="molecule type" value="Genomic_DNA"/>
</dbReference>
<evidence type="ECO:0000313" key="2">
    <source>
        <dbReference type="EMBL" id="MBC5678232.1"/>
    </source>
</evidence>
<reference evidence="2 3" key="1">
    <citation type="submission" date="2020-08" db="EMBL/GenBank/DDBJ databases">
        <title>Genome public.</title>
        <authorList>
            <person name="Liu C."/>
            <person name="Sun Q."/>
        </authorList>
    </citation>
    <scope>NUCLEOTIDE SEQUENCE [LARGE SCALE GENOMIC DNA]</scope>
    <source>
        <strain evidence="2 3">NSJ-7</strain>
    </source>
</reference>
<name>A0ABR7FSR5_9FIRM</name>
<evidence type="ECO:0000259" key="1">
    <source>
        <dbReference type="PROSITE" id="PS51750"/>
    </source>
</evidence>
<dbReference type="PANTHER" id="PTHR36180:SF2">
    <property type="entry name" value="BRO FAMILY PROTEIN"/>
    <property type="match status" value="1"/>
</dbReference>
<sequence length="191" mass="21263">MKELMIFENAEFGQIRTVTINNEAWFVGKDVATALGYSNTRDALSKHVDGDDKADVAFHDGSQRRNMVAINESGLYALIFGSKLETAKKFKHWVTSEVLSSLRKTGSYTIKETTDERLQIMKMNAQTRMAQTFLKLANVDTLSETYKNVLVSKASEVLAGEQIIPLPAIEQRKTYSAGEIGNMFGVSSNKI</sequence>
<dbReference type="RefSeq" id="WP_186992503.1">
    <property type="nucleotide sequence ID" value="NZ_JACOOS010000013.1"/>
</dbReference>